<keyword evidence="3" id="KW-1185">Reference proteome</keyword>
<evidence type="ECO:0000256" key="1">
    <source>
        <dbReference type="SAM" id="MobiDB-lite"/>
    </source>
</evidence>
<feature type="region of interest" description="Disordered" evidence="1">
    <location>
        <begin position="100"/>
        <end position="125"/>
    </location>
</feature>
<dbReference type="AlphaFoldDB" id="A0A2H3B1F6"/>
<protein>
    <submittedName>
        <fullName evidence="2">Uncharacterized protein</fullName>
    </submittedName>
</protein>
<evidence type="ECO:0000313" key="2">
    <source>
        <dbReference type="EMBL" id="PBK58437.1"/>
    </source>
</evidence>
<dbReference type="Proteomes" id="UP000218334">
    <property type="component" value="Unassembled WGS sequence"/>
</dbReference>
<organism evidence="2 3">
    <name type="scientific">Armillaria solidipes</name>
    <dbReference type="NCBI Taxonomy" id="1076256"/>
    <lineage>
        <taxon>Eukaryota</taxon>
        <taxon>Fungi</taxon>
        <taxon>Dikarya</taxon>
        <taxon>Basidiomycota</taxon>
        <taxon>Agaricomycotina</taxon>
        <taxon>Agaricomycetes</taxon>
        <taxon>Agaricomycetidae</taxon>
        <taxon>Agaricales</taxon>
        <taxon>Marasmiineae</taxon>
        <taxon>Physalacriaceae</taxon>
        <taxon>Armillaria</taxon>
    </lineage>
</organism>
<proteinExistence type="predicted"/>
<dbReference type="EMBL" id="KZ293543">
    <property type="protein sequence ID" value="PBK58437.1"/>
    <property type="molecule type" value="Genomic_DNA"/>
</dbReference>
<name>A0A2H3B1F6_9AGAR</name>
<accession>A0A2H3B1F6</accession>
<evidence type="ECO:0000313" key="3">
    <source>
        <dbReference type="Proteomes" id="UP000218334"/>
    </source>
</evidence>
<reference evidence="3" key="1">
    <citation type="journal article" date="2017" name="Nat. Ecol. Evol.">
        <title>Genome expansion and lineage-specific genetic innovations in the forest pathogenic fungi Armillaria.</title>
        <authorList>
            <person name="Sipos G."/>
            <person name="Prasanna A.N."/>
            <person name="Walter M.C."/>
            <person name="O'Connor E."/>
            <person name="Balint B."/>
            <person name="Krizsan K."/>
            <person name="Kiss B."/>
            <person name="Hess J."/>
            <person name="Varga T."/>
            <person name="Slot J."/>
            <person name="Riley R."/>
            <person name="Boka B."/>
            <person name="Rigling D."/>
            <person name="Barry K."/>
            <person name="Lee J."/>
            <person name="Mihaltcheva S."/>
            <person name="LaButti K."/>
            <person name="Lipzen A."/>
            <person name="Waldron R."/>
            <person name="Moloney N.M."/>
            <person name="Sperisen C."/>
            <person name="Kredics L."/>
            <person name="Vagvoelgyi C."/>
            <person name="Patrignani A."/>
            <person name="Fitzpatrick D."/>
            <person name="Nagy I."/>
            <person name="Doyle S."/>
            <person name="Anderson J.B."/>
            <person name="Grigoriev I.V."/>
            <person name="Gueldener U."/>
            <person name="Muensterkoetter M."/>
            <person name="Nagy L.G."/>
        </authorList>
    </citation>
    <scope>NUCLEOTIDE SEQUENCE [LARGE SCALE GENOMIC DNA]</scope>
    <source>
        <strain evidence="3">28-4</strain>
    </source>
</reference>
<feature type="compositionally biased region" description="Polar residues" evidence="1">
    <location>
        <begin position="109"/>
        <end position="122"/>
    </location>
</feature>
<gene>
    <name evidence="2" type="ORF">ARMSODRAFT_983850</name>
</gene>
<sequence length="288" mass="32281">MSIQGAPLNNSLPTEPDACVLQNHSKSQSYYWHHRETILRNRATRYAEKKQQGFAQIVKGQLRLNEAGKATIGECLSANLRADFITSECRNRDAILKRHQEGQRRVNKESASTPEENPASTNSVVSSIMAVTSSSSQKEKEKLSDKTSLAFWVRRGETLALCMQGLLDRALPPEVTLSNHQLDALQTITDPVVQYIEQLYLCFCFIFKHDEDYHKEDSLIFQARAEEMEALLTQINSCGDAILNIAGYGKEYEHVNSLAAKALTIQLSNLRGGLPGLLSFLSIRNMFC</sequence>